<accession>A0A7J5E3U6</accession>
<feature type="domain" description="SnoaL-like" evidence="1">
    <location>
        <begin position="23"/>
        <end position="141"/>
    </location>
</feature>
<dbReference type="InterPro" id="IPR037401">
    <property type="entry name" value="SnoaL-like"/>
</dbReference>
<comment type="caution">
    <text evidence="2">The sequence shown here is derived from an EMBL/GenBank/DDBJ whole genome shotgun (WGS) entry which is preliminary data.</text>
</comment>
<gene>
    <name evidence="2" type="ORF">F9L07_14605</name>
</gene>
<dbReference type="SUPFAM" id="SSF54427">
    <property type="entry name" value="NTF2-like"/>
    <property type="match status" value="1"/>
</dbReference>
<name>A0A7J5E3U6_NOCSI</name>
<dbReference type="EMBL" id="WBVM01000001">
    <property type="protein sequence ID" value="KAB2812931.1"/>
    <property type="molecule type" value="Genomic_DNA"/>
</dbReference>
<sequence>MPMTDLERDREAVLAVHHRYNKEAQATADIELLAELWDDDPSNAFYNYSGHNYRGLAQWSKLWEYFGERIEYFVPWTSFDTQVNVQGDVAWVTSQRFHGLRWIGDEDLNPLGEPTVRLTRSTEVMVRKGDTWKVVHAHFSLGSTDARPGAI</sequence>
<proteinExistence type="predicted"/>
<dbReference type="Proteomes" id="UP000449906">
    <property type="component" value="Unassembled WGS sequence"/>
</dbReference>
<protein>
    <submittedName>
        <fullName evidence="2">Nuclear transport factor 2 family protein</fullName>
    </submittedName>
</protein>
<dbReference type="Pfam" id="PF13474">
    <property type="entry name" value="SnoaL_3"/>
    <property type="match status" value="1"/>
</dbReference>
<evidence type="ECO:0000313" key="2">
    <source>
        <dbReference type="EMBL" id="KAB2812931.1"/>
    </source>
</evidence>
<dbReference type="RefSeq" id="WP_151580255.1">
    <property type="nucleotide sequence ID" value="NZ_WBVM01000001.1"/>
</dbReference>
<organism evidence="2 3">
    <name type="scientific">Nocardioides simplex</name>
    <name type="common">Arthrobacter simplex</name>
    <dbReference type="NCBI Taxonomy" id="2045"/>
    <lineage>
        <taxon>Bacteria</taxon>
        <taxon>Bacillati</taxon>
        <taxon>Actinomycetota</taxon>
        <taxon>Actinomycetes</taxon>
        <taxon>Propionibacteriales</taxon>
        <taxon>Nocardioidaceae</taxon>
        <taxon>Pimelobacter</taxon>
    </lineage>
</organism>
<reference evidence="2 3" key="1">
    <citation type="submission" date="2019-09" db="EMBL/GenBank/DDBJ databases">
        <title>Pimelobacter sp. isolated from Paulinella.</title>
        <authorList>
            <person name="Jeong S.E."/>
        </authorList>
    </citation>
    <scope>NUCLEOTIDE SEQUENCE [LARGE SCALE GENOMIC DNA]</scope>
    <source>
        <strain evidence="2 3">Pch-N</strain>
    </source>
</reference>
<evidence type="ECO:0000259" key="1">
    <source>
        <dbReference type="Pfam" id="PF13474"/>
    </source>
</evidence>
<evidence type="ECO:0000313" key="3">
    <source>
        <dbReference type="Proteomes" id="UP000449906"/>
    </source>
</evidence>
<dbReference type="InterPro" id="IPR032710">
    <property type="entry name" value="NTF2-like_dom_sf"/>
</dbReference>
<dbReference type="Gene3D" id="3.10.450.50">
    <property type="match status" value="1"/>
</dbReference>
<dbReference type="AlphaFoldDB" id="A0A7J5E3U6"/>